<keyword evidence="3" id="KW-0804">Transcription</keyword>
<name>A0A7W6PUN7_9HYPH</name>
<dbReference type="Gene3D" id="3.40.50.2300">
    <property type="match status" value="1"/>
</dbReference>
<dbReference type="GO" id="GO:0000160">
    <property type="term" value="P:phosphorelay signal transduction system"/>
    <property type="evidence" value="ECO:0007669"/>
    <property type="project" value="InterPro"/>
</dbReference>
<keyword evidence="2" id="KW-0805">Transcription regulation</keyword>
<dbReference type="SUPFAM" id="SSF52172">
    <property type="entry name" value="CheY-like"/>
    <property type="match status" value="1"/>
</dbReference>
<feature type="modified residue" description="4-aspartylphosphate" evidence="4">
    <location>
        <position position="105"/>
    </location>
</feature>
<reference evidence="6 7" key="1">
    <citation type="submission" date="2020-08" db="EMBL/GenBank/DDBJ databases">
        <title>Genomic Encyclopedia of Type Strains, Phase IV (KMG-IV): sequencing the most valuable type-strain genomes for metagenomic binning, comparative biology and taxonomic classification.</title>
        <authorList>
            <person name="Goeker M."/>
        </authorList>
    </citation>
    <scope>NUCLEOTIDE SEQUENCE [LARGE SCALE GENOMIC DNA]</scope>
    <source>
        <strain evidence="6 7">DSM 29514</strain>
    </source>
</reference>
<feature type="domain" description="Response regulatory" evidence="5">
    <location>
        <begin position="55"/>
        <end position="165"/>
    </location>
</feature>
<dbReference type="AlphaFoldDB" id="A0A7W6PUN7"/>
<dbReference type="Proteomes" id="UP000519897">
    <property type="component" value="Unassembled WGS sequence"/>
</dbReference>
<accession>A0A7W6PUN7</accession>
<evidence type="ECO:0000259" key="5">
    <source>
        <dbReference type="PROSITE" id="PS50110"/>
    </source>
</evidence>
<organism evidence="6 7">
    <name type="scientific">Rhizobium rhizoryzae</name>
    <dbReference type="NCBI Taxonomy" id="451876"/>
    <lineage>
        <taxon>Bacteria</taxon>
        <taxon>Pseudomonadati</taxon>
        <taxon>Pseudomonadota</taxon>
        <taxon>Alphaproteobacteria</taxon>
        <taxon>Hyphomicrobiales</taxon>
        <taxon>Rhizobiaceae</taxon>
        <taxon>Rhizobium/Agrobacterium group</taxon>
        <taxon>Rhizobium</taxon>
    </lineage>
</organism>
<dbReference type="InterPro" id="IPR001789">
    <property type="entry name" value="Sig_transdc_resp-reg_receiver"/>
</dbReference>
<keyword evidence="7" id="KW-1185">Reference proteome</keyword>
<dbReference type="PANTHER" id="PTHR44591:SF3">
    <property type="entry name" value="RESPONSE REGULATORY DOMAIN-CONTAINING PROTEIN"/>
    <property type="match status" value="1"/>
</dbReference>
<dbReference type="SMART" id="SM00448">
    <property type="entry name" value="REC"/>
    <property type="match status" value="1"/>
</dbReference>
<dbReference type="PANTHER" id="PTHR44591">
    <property type="entry name" value="STRESS RESPONSE REGULATOR PROTEIN 1"/>
    <property type="match status" value="1"/>
</dbReference>
<dbReference type="EMBL" id="JACIEC010000017">
    <property type="protein sequence ID" value="MBB4146070.1"/>
    <property type="molecule type" value="Genomic_DNA"/>
</dbReference>
<proteinExistence type="predicted"/>
<dbReference type="RefSeq" id="WP_165131702.1">
    <property type="nucleotide sequence ID" value="NZ_CP049249.1"/>
</dbReference>
<evidence type="ECO:0000256" key="4">
    <source>
        <dbReference type="PROSITE-ProRule" id="PRU00169"/>
    </source>
</evidence>
<dbReference type="InterPro" id="IPR050595">
    <property type="entry name" value="Bact_response_regulator"/>
</dbReference>
<protein>
    <submittedName>
        <fullName evidence="6">CheY-like chemotaxis protein</fullName>
    </submittedName>
</protein>
<gene>
    <name evidence="6" type="ORF">GGQ72_004639</name>
</gene>
<dbReference type="Pfam" id="PF00072">
    <property type="entry name" value="Response_reg"/>
    <property type="match status" value="1"/>
</dbReference>
<dbReference type="InterPro" id="IPR011006">
    <property type="entry name" value="CheY-like_superfamily"/>
</dbReference>
<evidence type="ECO:0000256" key="3">
    <source>
        <dbReference type="ARBA" id="ARBA00023163"/>
    </source>
</evidence>
<evidence type="ECO:0000256" key="2">
    <source>
        <dbReference type="ARBA" id="ARBA00023015"/>
    </source>
</evidence>
<sequence length="169" mass="18286">MVHGLAQPLGGGIRIFSKLGLGTNVELWLPEAAGSPLQPLTIRRGGPSSPIHRGKTLLVDDEEVVRIHTAHMLDEIGFEVIEASSAEAALAALDNLSDLTLLVTDHLMPGMDGVELSKRVQALRPTLPCLIISGYADVERVAPDLQRLNKPFKVEVLQRMLAEMNLATQ</sequence>
<evidence type="ECO:0000313" key="6">
    <source>
        <dbReference type="EMBL" id="MBB4146070.1"/>
    </source>
</evidence>
<comment type="caution">
    <text evidence="6">The sequence shown here is derived from an EMBL/GenBank/DDBJ whole genome shotgun (WGS) entry which is preliminary data.</text>
</comment>
<keyword evidence="1 4" id="KW-0597">Phosphoprotein</keyword>
<dbReference type="PROSITE" id="PS50110">
    <property type="entry name" value="RESPONSE_REGULATORY"/>
    <property type="match status" value="1"/>
</dbReference>
<evidence type="ECO:0000256" key="1">
    <source>
        <dbReference type="ARBA" id="ARBA00022553"/>
    </source>
</evidence>
<evidence type="ECO:0000313" key="7">
    <source>
        <dbReference type="Proteomes" id="UP000519897"/>
    </source>
</evidence>